<dbReference type="Pfam" id="PF06799">
    <property type="entry name" value="CGLD27-like"/>
    <property type="match status" value="1"/>
</dbReference>
<accession>A0A250XAT3</accession>
<evidence type="ECO:0000256" key="1">
    <source>
        <dbReference type="ARBA" id="ARBA00004474"/>
    </source>
</evidence>
<dbReference type="EMBL" id="BEGY01000049">
    <property type="protein sequence ID" value="GAX80184.1"/>
    <property type="molecule type" value="Genomic_DNA"/>
</dbReference>
<gene>
    <name evidence="5" type="ORF">CEUSTIGMA_g7622.t1</name>
</gene>
<dbReference type="OrthoDB" id="192326at2759"/>
<feature type="compositionally biased region" description="Acidic residues" evidence="3">
    <location>
        <begin position="268"/>
        <end position="280"/>
    </location>
</feature>
<dbReference type="PANTHER" id="PTHR34214:SF3">
    <property type="entry name" value="PROTEIN CONSERVED IN THE GREEN LINEAGE AND DIATOMS 27, CHLOROPLASTIC"/>
    <property type="match status" value="1"/>
</dbReference>
<keyword evidence="6" id="KW-1185">Reference proteome</keyword>
<dbReference type="AlphaFoldDB" id="A0A250XAT3"/>
<evidence type="ECO:0000256" key="2">
    <source>
        <dbReference type="ARBA" id="ARBA00022640"/>
    </source>
</evidence>
<feature type="transmembrane region" description="Helical" evidence="4">
    <location>
        <begin position="132"/>
        <end position="153"/>
    </location>
</feature>
<feature type="transmembrane region" description="Helical" evidence="4">
    <location>
        <begin position="103"/>
        <end position="120"/>
    </location>
</feature>
<name>A0A250XAT3_9CHLO</name>
<evidence type="ECO:0000256" key="3">
    <source>
        <dbReference type="SAM" id="MobiDB-lite"/>
    </source>
</evidence>
<dbReference type="Proteomes" id="UP000232323">
    <property type="component" value="Unassembled WGS sequence"/>
</dbReference>
<evidence type="ECO:0000313" key="6">
    <source>
        <dbReference type="Proteomes" id="UP000232323"/>
    </source>
</evidence>
<feature type="region of interest" description="Disordered" evidence="3">
    <location>
        <begin position="268"/>
        <end position="287"/>
    </location>
</feature>
<dbReference type="GO" id="GO:0009536">
    <property type="term" value="C:plastid"/>
    <property type="evidence" value="ECO:0007669"/>
    <property type="project" value="UniProtKB-SubCell"/>
</dbReference>
<sequence>MIASKSARLNFAEIRSWSKPYGLPCASASKSVVLKERATFRYLNVCHAERNSDRQGESTMSATAYLEAAVPRDQRPVNELAQLKADLLYSWGSLELNQYVQRLVGIFGFFMAVLGGPIAYQTFNPSDQPFEWVLSASVGSLVVVAIVVVRIFLGWSYVSDRLLSATYAYEETGWYDGQTFVKPPEVLTRDRLLGMYETKPVLQKLKVTLVGSGVILLTSSVLLLGIIRAESDEYGMYGRFAQKPRQMTITEFAYSRPSAPAYMNSDDEFEDMKEEEEEEQGNMFGMTPEQEEFARIHGMQGQ</sequence>
<dbReference type="STRING" id="1157962.A0A250XAT3"/>
<reference evidence="5 6" key="1">
    <citation type="submission" date="2017-08" db="EMBL/GenBank/DDBJ databases">
        <title>Acidophilic green algal genome provides insights into adaptation to an acidic environment.</title>
        <authorList>
            <person name="Hirooka S."/>
            <person name="Hirose Y."/>
            <person name="Kanesaki Y."/>
            <person name="Higuchi S."/>
            <person name="Fujiwara T."/>
            <person name="Onuma R."/>
            <person name="Era A."/>
            <person name="Ohbayashi R."/>
            <person name="Uzuka A."/>
            <person name="Nozaki H."/>
            <person name="Yoshikawa H."/>
            <person name="Miyagishima S.Y."/>
        </authorList>
    </citation>
    <scope>NUCLEOTIDE SEQUENCE [LARGE SCALE GENOMIC DNA]</scope>
    <source>
        <strain evidence="5 6">NIES-2499</strain>
    </source>
</reference>
<keyword evidence="2" id="KW-0934">Plastid</keyword>
<protein>
    <recommendedName>
        <fullName evidence="7">DUF1230 domain-containing protein</fullName>
    </recommendedName>
</protein>
<evidence type="ECO:0000256" key="4">
    <source>
        <dbReference type="SAM" id="Phobius"/>
    </source>
</evidence>
<dbReference type="PANTHER" id="PTHR34214">
    <property type="match status" value="1"/>
</dbReference>
<proteinExistence type="predicted"/>
<dbReference type="InterPro" id="IPR009631">
    <property type="entry name" value="CGLD27-like"/>
</dbReference>
<keyword evidence="4" id="KW-1133">Transmembrane helix</keyword>
<organism evidence="5 6">
    <name type="scientific">Chlamydomonas eustigma</name>
    <dbReference type="NCBI Taxonomy" id="1157962"/>
    <lineage>
        <taxon>Eukaryota</taxon>
        <taxon>Viridiplantae</taxon>
        <taxon>Chlorophyta</taxon>
        <taxon>core chlorophytes</taxon>
        <taxon>Chlorophyceae</taxon>
        <taxon>CS clade</taxon>
        <taxon>Chlamydomonadales</taxon>
        <taxon>Chlamydomonadaceae</taxon>
        <taxon>Chlamydomonas</taxon>
    </lineage>
</organism>
<comment type="caution">
    <text evidence="5">The sequence shown here is derived from an EMBL/GenBank/DDBJ whole genome shotgun (WGS) entry which is preliminary data.</text>
</comment>
<evidence type="ECO:0008006" key="7">
    <source>
        <dbReference type="Google" id="ProtNLM"/>
    </source>
</evidence>
<evidence type="ECO:0000313" key="5">
    <source>
        <dbReference type="EMBL" id="GAX80184.1"/>
    </source>
</evidence>
<keyword evidence="4" id="KW-0472">Membrane</keyword>
<feature type="transmembrane region" description="Helical" evidence="4">
    <location>
        <begin position="207"/>
        <end position="227"/>
    </location>
</feature>
<comment type="subcellular location">
    <subcellularLocation>
        <location evidence="1">Plastid</location>
    </subcellularLocation>
</comment>
<keyword evidence="4" id="KW-0812">Transmembrane</keyword>